<sequence>MIVNYLIEVESLSRTLGLCYGEDGRRIQAHLTEKRQTSERSPIDETDSTNQPRFHHGDLP</sequence>
<evidence type="ECO:0000313" key="3">
    <source>
        <dbReference type="Proteomes" id="UP001196413"/>
    </source>
</evidence>
<reference evidence="2" key="1">
    <citation type="submission" date="2021-06" db="EMBL/GenBank/DDBJ databases">
        <title>Parelaphostrongylus tenuis whole genome reference sequence.</title>
        <authorList>
            <person name="Garwood T.J."/>
            <person name="Larsen P.A."/>
            <person name="Fountain-Jones N.M."/>
            <person name="Garbe J.R."/>
            <person name="Macchietto M.G."/>
            <person name="Kania S.A."/>
            <person name="Gerhold R.W."/>
            <person name="Richards J.E."/>
            <person name="Wolf T.M."/>
        </authorList>
    </citation>
    <scope>NUCLEOTIDE SEQUENCE</scope>
    <source>
        <strain evidence="2">MNPRO001-30</strain>
        <tissue evidence="2">Meninges</tissue>
    </source>
</reference>
<name>A0AAD5QNN0_PARTN</name>
<keyword evidence="3" id="KW-1185">Reference proteome</keyword>
<evidence type="ECO:0000313" key="2">
    <source>
        <dbReference type="EMBL" id="KAJ1355974.1"/>
    </source>
</evidence>
<organism evidence="2 3">
    <name type="scientific">Parelaphostrongylus tenuis</name>
    <name type="common">Meningeal worm</name>
    <dbReference type="NCBI Taxonomy" id="148309"/>
    <lineage>
        <taxon>Eukaryota</taxon>
        <taxon>Metazoa</taxon>
        <taxon>Ecdysozoa</taxon>
        <taxon>Nematoda</taxon>
        <taxon>Chromadorea</taxon>
        <taxon>Rhabditida</taxon>
        <taxon>Rhabditina</taxon>
        <taxon>Rhabditomorpha</taxon>
        <taxon>Strongyloidea</taxon>
        <taxon>Metastrongylidae</taxon>
        <taxon>Parelaphostrongylus</taxon>
    </lineage>
</organism>
<protein>
    <submittedName>
        <fullName evidence="2">Uncharacterized protein</fullName>
    </submittedName>
</protein>
<gene>
    <name evidence="2" type="ORF">KIN20_013575</name>
</gene>
<dbReference type="AlphaFoldDB" id="A0AAD5QNN0"/>
<comment type="caution">
    <text evidence="2">The sequence shown here is derived from an EMBL/GenBank/DDBJ whole genome shotgun (WGS) entry which is preliminary data.</text>
</comment>
<feature type="region of interest" description="Disordered" evidence="1">
    <location>
        <begin position="31"/>
        <end position="60"/>
    </location>
</feature>
<feature type="compositionally biased region" description="Basic and acidic residues" evidence="1">
    <location>
        <begin position="31"/>
        <end position="43"/>
    </location>
</feature>
<evidence type="ECO:0000256" key="1">
    <source>
        <dbReference type="SAM" id="MobiDB-lite"/>
    </source>
</evidence>
<dbReference type="Proteomes" id="UP001196413">
    <property type="component" value="Unassembled WGS sequence"/>
</dbReference>
<dbReference type="EMBL" id="JAHQIW010002648">
    <property type="protein sequence ID" value="KAJ1355974.1"/>
    <property type="molecule type" value="Genomic_DNA"/>
</dbReference>
<proteinExistence type="predicted"/>
<accession>A0AAD5QNN0</accession>